<dbReference type="Pfam" id="PF01381">
    <property type="entry name" value="HTH_3"/>
    <property type="match status" value="1"/>
</dbReference>
<evidence type="ECO:0000313" key="3">
    <source>
        <dbReference type="EMBL" id="MBL4931696.1"/>
    </source>
</evidence>
<reference evidence="3" key="1">
    <citation type="submission" date="2021-01" db="EMBL/GenBank/DDBJ databases">
        <title>Genome public.</title>
        <authorList>
            <person name="Liu C."/>
            <person name="Sun Q."/>
        </authorList>
    </citation>
    <scope>NUCLEOTIDE SEQUENCE</scope>
    <source>
        <strain evidence="3">YIM B02565</strain>
    </source>
</reference>
<dbReference type="SMART" id="SM00530">
    <property type="entry name" value="HTH_XRE"/>
    <property type="match status" value="1"/>
</dbReference>
<dbReference type="PROSITE" id="PS50943">
    <property type="entry name" value="HTH_CROC1"/>
    <property type="match status" value="1"/>
</dbReference>
<protein>
    <submittedName>
        <fullName evidence="3">Helix-turn-helix transcriptional regulator</fullName>
    </submittedName>
</protein>
<evidence type="ECO:0000313" key="4">
    <source>
        <dbReference type="Proteomes" id="UP000623681"/>
    </source>
</evidence>
<dbReference type="PANTHER" id="PTHR46558:SF13">
    <property type="entry name" value="HTH-TYPE TRANSCRIPTIONAL REGULATOR IMMR"/>
    <property type="match status" value="1"/>
</dbReference>
<organism evidence="3 4">
    <name type="scientific">Clostridium paridis</name>
    <dbReference type="NCBI Taxonomy" id="2803863"/>
    <lineage>
        <taxon>Bacteria</taxon>
        <taxon>Bacillati</taxon>
        <taxon>Bacillota</taxon>
        <taxon>Clostridia</taxon>
        <taxon>Eubacteriales</taxon>
        <taxon>Clostridiaceae</taxon>
        <taxon>Clostridium</taxon>
    </lineage>
</organism>
<dbReference type="InterPro" id="IPR001387">
    <property type="entry name" value="Cro/C1-type_HTH"/>
</dbReference>
<dbReference type="InterPro" id="IPR043735">
    <property type="entry name" value="DUF5680"/>
</dbReference>
<dbReference type="Pfam" id="PF18931">
    <property type="entry name" value="DUF5680"/>
    <property type="match status" value="1"/>
</dbReference>
<feature type="domain" description="HTH cro/C1-type" evidence="2">
    <location>
        <begin position="7"/>
        <end position="61"/>
    </location>
</feature>
<keyword evidence="4" id="KW-1185">Reference proteome</keyword>
<dbReference type="EMBL" id="JAESWA010000022">
    <property type="protein sequence ID" value="MBL4931696.1"/>
    <property type="molecule type" value="Genomic_DNA"/>
</dbReference>
<dbReference type="InterPro" id="IPR010982">
    <property type="entry name" value="Lambda_DNA-bd_dom_sf"/>
</dbReference>
<dbReference type="SUPFAM" id="SSF47413">
    <property type="entry name" value="lambda repressor-like DNA-binding domains"/>
    <property type="match status" value="1"/>
</dbReference>
<dbReference type="PANTHER" id="PTHR46558">
    <property type="entry name" value="TRACRIPTIONAL REGULATORY PROTEIN-RELATED-RELATED"/>
    <property type="match status" value="1"/>
</dbReference>
<keyword evidence="1" id="KW-0238">DNA-binding</keyword>
<comment type="caution">
    <text evidence="3">The sequence shown here is derived from an EMBL/GenBank/DDBJ whole genome shotgun (WGS) entry which is preliminary data.</text>
</comment>
<accession>A0A937FHM2</accession>
<sequence length="226" mass="25982">MSFGAKLQELRKEQGLSQELLSEYIGVSRQAVAKWEIGQSYPDIENLISISDLFKVSIDKLVKSSDGPCGLREDSSQEIKKNEKVIEFLCKAKKKTYAGRGAEVEPSRPSSHDLRYIEGDFKYIDTYLGGRNFAGEEAVWQEDTPIWSMNYIGRVLSEEFSGSFLKEVLSSVNSKYPYRGPLVYENGEYKYHTIITGEFNWFQGYEEIYYNDKKVYECFFHGGNIL</sequence>
<dbReference type="RefSeq" id="WP_202767083.1">
    <property type="nucleotide sequence ID" value="NZ_JAESWA010000022.1"/>
</dbReference>
<dbReference type="Gene3D" id="1.10.260.40">
    <property type="entry name" value="lambda repressor-like DNA-binding domains"/>
    <property type="match status" value="1"/>
</dbReference>
<proteinExistence type="predicted"/>
<dbReference type="AlphaFoldDB" id="A0A937FHM2"/>
<evidence type="ECO:0000259" key="2">
    <source>
        <dbReference type="PROSITE" id="PS50943"/>
    </source>
</evidence>
<dbReference type="Proteomes" id="UP000623681">
    <property type="component" value="Unassembled WGS sequence"/>
</dbReference>
<dbReference type="CDD" id="cd00093">
    <property type="entry name" value="HTH_XRE"/>
    <property type="match status" value="1"/>
</dbReference>
<name>A0A937FHM2_9CLOT</name>
<gene>
    <name evidence="3" type="ORF">JK634_07760</name>
</gene>
<dbReference type="GO" id="GO:0003677">
    <property type="term" value="F:DNA binding"/>
    <property type="evidence" value="ECO:0007669"/>
    <property type="project" value="UniProtKB-KW"/>
</dbReference>
<evidence type="ECO:0000256" key="1">
    <source>
        <dbReference type="ARBA" id="ARBA00023125"/>
    </source>
</evidence>